<name>A0A835XTA9_9CHLO</name>
<dbReference type="GO" id="GO:0043527">
    <property type="term" value="C:tRNA methyltransferase complex"/>
    <property type="evidence" value="ECO:0007669"/>
    <property type="project" value="TreeGrafter"/>
</dbReference>
<feature type="compositionally biased region" description="Low complexity" evidence="4">
    <location>
        <begin position="433"/>
        <end position="447"/>
    </location>
</feature>
<proteinExistence type="predicted"/>
<comment type="caution">
    <text evidence="5">The sequence shown here is derived from an EMBL/GenBank/DDBJ whole genome shotgun (WGS) entry which is preliminary data.</text>
</comment>
<feature type="compositionally biased region" description="Pro residues" evidence="4">
    <location>
        <begin position="351"/>
        <end position="366"/>
    </location>
</feature>
<feature type="region of interest" description="Disordered" evidence="4">
    <location>
        <begin position="576"/>
        <end position="628"/>
    </location>
</feature>
<dbReference type="GO" id="GO:0008176">
    <property type="term" value="F:tRNA (guanine(46)-N7)-methyltransferase activity"/>
    <property type="evidence" value="ECO:0007669"/>
    <property type="project" value="InterPro"/>
</dbReference>
<keyword evidence="3" id="KW-0949">S-adenosyl-L-methionine</keyword>
<feature type="compositionally biased region" description="Low complexity" evidence="4">
    <location>
        <begin position="335"/>
        <end position="348"/>
    </location>
</feature>
<evidence type="ECO:0000256" key="4">
    <source>
        <dbReference type="SAM" id="MobiDB-lite"/>
    </source>
</evidence>
<feature type="compositionally biased region" description="Low complexity" evidence="4">
    <location>
        <begin position="183"/>
        <end position="201"/>
    </location>
</feature>
<dbReference type="EMBL" id="JAEHOE010000091">
    <property type="protein sequence ID" value="KAG2487836.1"/>
    <property type="molecule type" value="Genomic_DNA"/>
</dbReference>
<feature type="compositionally biased region" description="Acidic residues" evidence="4">
    <location>
        <begin position="582"/>
        <end position="608"/>
    </location>
</feature>
<sequence>MAQLQFTAAPVAHRRAWLWPRPLTSYGSSRDTALRGDTRAAVVCRGVSHAIIEELADSPGSPFHSLGLERHREAGGYARAARRQVALLRRLQADPGALALASPPDWAALFARPSLPLVLDLGCGAGRCMLAAAAAAGAAAGAAEVEGGMEGAGAAARVAVAAGGVAAAEDSGVLRGRGRGRAADAASDPARGPSGRTAASGAGAAVGASGGGGGCSIPGGTATGGAGAAAAAAAAASAAAAGGPVSGGANFLGLDVRLALTQRANAWASLLGLGGRAAFLCANANASLPHLLGLGLGPQGGRRPAGAGAGAGAGGAEEEAAAAAEPSFRQEQEQGGRAGHQAAAASRGTRPPTPQPQHTPHPPQPPVALVCIQFPDPPVRSGDGLKRPELLGCGREAEALAAGLRPGALVWIQSDVRSIALDHRRRFASLPGAPFAPSARHAAAASRTRTRHWLPPPGGQPPTANGGPTAAMEPAAARAAAAAEPSVGRVEGSGAGAAAAAAEAAADEALIAAAAAAGAAVPPLVLVDLAAYREPWLRPEEVAAVVRQHARRAAALSRTAVAQTVSVAAARAAAEGAAGAEDGSDIDEEGEEQGGNDEEGEDGGEDGGDPWAGLPWLDGNPLGSPTEREVYVERGGRGVYRLLLVRV</sequence>
<feature type="region of interest" description="Disordered" evidence="4">
    <location>
        <begin position="177"/>
        <end position="201"/>
    </location>
</feature>
<evidence type="ECO:0000313" key="6">
    <source>
        <dbReference type="Proteomes" id="UP000612055"/>
    </source>
</evidence>
<dbReference type="PANTHER" id="PTHR23417">
    <property type="entry name" value="3-DEOXY-D-MANNO-OCTULOSONIC-ACID TRANSFERASE/TRNA GUANINE-N 7 - -METHYLTRANSFERASE"/>
    <property type="match status" value="1"/>
</dbReference>
<keyword evidence="6" id="KW-1185">Reference proteome</keyword>
<organism evidence="5 6">
    <name type="scientific">Edaphochlamys debaryana</name>
    <dbReference type="NCBI Taxonomy" id="47281"/>
    <lineage>
        <taxon>Eukaryota</taxon>
        <taxon>Viridiplantae</taxon>
        <taxon>Chlorophyta</taxon>
        <taxon>core chlorophytes</taxon>
        <taxon>Chlorophyceae</taxon>
        <taxon>CS clade</taxon>
        <taxon>Chlamydomonadales</taxon>
        <taxon>Chlamydomonadales incertae sedis</taxon>
        <taxon>Edaphochlamys</taxon>
    </lineage>
</organism>
<keyword evidence="2" id="KW-0808">Transferase</keyword>
<reference evidence="5" key="1">
    <citation type="journal article" date="2020" name="bioRxiv">
        <title>Comparative genomics of Chlamydomonas.</title>
        <authorList>
            <person name="Craig R.J."/>
            <person name="Hasan A.R."/>
            <person name="Ness R.W."/>
            <person name="Keightley P.D."/>
        </authorList>
    </citation>
    <scope>NUCLEOTIDE SEQUENCE</scope>
    <source>
        <strain evidence="5">CCAP 11/70</strain>
    </source>
</reference>
<evidence type="ECO:0000313" key="5">
    <source>
        <dbReference type="EMBL" id="KAG2487836.1"/>
    </source>
</evidence>
<evidence type="ECO:0000256" key="2">
    <source>
        <dbReference type="ARBA" id="ARBA00022679"/>
    </source>
</evidence>
<accession>A0A835XTA9</accession>
<feature type="compositionally biased region" description="Low complexity" evidence="4">
    <location>
        <begin position="470"/>
        <end position="480"/>
    </location>
</feature>
<dbReference type="Proteomes" id="UP000612055">
    <property type="component" value="Unassembled WGS sequence"/>
</dbReference>
<dbReference type="InterPro" id="IPR003358">
    <property type="entry name" value="tRNA_(Gua-N-7)_MeTrfase_Trmb"/>
</dbReference>
<gene>
    <name evidence="5" type="ORF">HYH03_013553</name>
</gene>
<dbReference type="AlphaFoldDB" id="A0A835XTA9"/>
<dbReference type="OrthoDB" id="549159at2759"/>
<keyword evidence="1" id="KW-0489">Methyltransferase</keyword>
<protein>
    <submittedName>
        <fullName evidence="5">Uncharacterized protein</fullName>
    </submittedName>
</protein>
<evidence type="ECO:0000256" key="1">
    <source>
        <dbReference type="ARBA" id="ARBA00022603"/>
    </source>
</evidence>
<feature type="region of interest" description="Disordered" evidence="4">
    <location>
        <begin position="299"/>
        <end position="385"/>
    </location>
</feature>
<feature type="region of interest" description="Disordered" evidence="4">
    <location>
        <begin position="432"/>
        <end position="480"/>
    </location>
</feature>
<evidence type="ECO:0000256" key="3">
    <source>
        <dbReference type="ARBA" id="ARBA00022691"/>
    </source>
</evidence>
<dbReference type="PANTHER" id="PTHR23417:SF21">
    <property type="entry name" value="TRNA (GUANINE-N(7)-)-METHYLTRANSFERASE"/>
    <property type="match status" value="1"/>
</dbReference>